<dbReference type="Gene3D" id="6.10.140.140">
    <property type="match status" value="1"/>
</dbReference>
<organism evidence="6 7">
    <name type="scientific">Xenopus tropicalis</name>
    <name type="common">Western clawed frog</name>
    <name type="synonym">Silurana tropicalis</name>
    <dbReference type="NCBI Taxonomy" id="8364"/>
    <lineage>
        <taxon>Eukaryota</taxon>
        <taxon>Metazoa</taxon>
        <taxon>Chordata</taxon>
        <taxon>Craniata</taxon>
        <taxon>Vertebrata</taxon>
        <taxon>Euteleostomi</taxon>
        <taxon>Amphibia</taxon>
        <taxon>Batrachia</taxon>
        <taxon>Anura</taxon>
        <taxon>Pipoidea</taxon>
        <taxon>Pipidae</taxon>
        <taxon>Xenopodinae</taxon>
        <taxon>Xenopus</taxon>
        <taxon>Silurana</taxon>
    </lineage>
</organism>
<dbReference type="Proteomes" id="UP000008143">
    <property type="component" value="Chromosome 5"/>
</dbReference>
<keyword evidence="1" id="KW-0238">DNA-binding</keyword>
<evidence type="ECO:0000259" key="5">
    <source>
        <dbReference type="PROSITE" id="PS51253"/>
    </source>
</evidence>
<dbReference type="PROSITE" id="PS50805">
    <property type="entry name" value="KRAB"/>
    <property type="match status" value="1"/>
</dbReference>
<dbReference type="SMART" id="SM00349">
    <property type="entry name" value="KRAB"/>
    <property type="match status" value="1"/>
</dbReference>
<dbReference type="Gene3D" id="1.10.10.60">
    <property type="entry name" value="Homeodomain-like"/>
    <property type="match status" value="1"/>
</dbReference>
<feature type="region of interest" description="Disordered" evidence="3">
    <location>
        <begin position="103"/>
        <end position="137"/>
    </location>
</feature>
<evidence type="ECO:0000256" key="3">
    <source>
        <dbReference type="SAM" id="MobiDB-lite"/>
    </source>
</evidence>
<feature type="domain" description="KRAB" evidence="4">
    <location>
        <begin position="12"/>
        <end position="83"/>
    </location>
</feature>
<dbReference type="InterPro" id="IPR001909">
    <property type="entry name" value="KRAB"/>
</dbReference>
<evidence type="ECO:0000313" key="8">
    <source>
        <dbReference type="Xenbase" id="XB-GENE-29096423"/>
    </source>
</evidence>
<dbReference type="Pfam" id="PF04218">
    <property type="entry name" value="CENP-B_N"/>
    <property type="match status" value="1"/>
</dbReference>
<feature type="region of interest" description="Disordered" evidence="3">
    <location>
        <begin position="66"/>
        <end position="91"/>
    </location>
</feature>
<evidence type="ECO:0000256" key="1">
    <source>
        <dbReference type="ARBA" id="ARBA00023125"/>
    </source>
</evidence>
<protein>
    <submittedName>
        <fullName evidence="7">Zinc finger protein 264-like</fullName>
    </submittedName>
</protein>
<dbReference type="CTD" id="100683197"/>
<dbReference type="InterPro" id="IPR006600">
    <property type="entry name" value="HTH_CenpB_DNA-bd_dom"/>
</dbReference>
<dbReference type="Xenbase" id="XB-GENE-29096423">
    <property type="gene designation" value="cenpbd1"/>
</dbReference>
<feature type="compositionally biased region" description="Polar residues" evidence="3">
    <location>
        <begin position="66"/>
        <end position="75"/>
    </location>
</feature>
<name>A0A8J1JLC1_XENTR</name>
<dbReference type="GO" id="GO:0003677">
    <property type="term" value="F:DNA binding"/>
    <property type="evidence" value="ECO:0007669"/>
    <property type="project" value="UniProtKB-KW"/>
</dbReference>
<dbReference type="AlphaFoldDB" id="A0A8J1JLC1"/>
<accession>A0A8J1JLC1</accession>
<evidence type="ECO:0000313" key="6">
    <source>
        <dbReference type="Proteomes" id="UP000008143"/>
    </source>
</evidence>
<evidence type="ECO:0000256" key="2">
    <source>
        <dbReference type="ARBA" id="ARBA00023242"/>
    </source>
</evidence>
<dbReference type="SUPFAM" id="SSF109640">
    <property type="entry name" value="KRAB domain (Kruppel-associated box)"/>
    <property type="match status" value="1"/>
</dbReference>
<dbReference type="InterPro" id="IPR050863">
    <property type="entry name" value="CenT-Element_Derived"/>
</dbReference>
<sequence length="370" mass="40905">MAEEEIKDPGTVTFNDVAVYFSFHQWELLADWQKLLYKNVMKEIHGALTALGYEIANPGILVKVQQSEEPSYSTNSEDEDDSKAKGPSQIRPDILLRVKMEEALSDQSCQTSVPKEEEEELREEEEEEEEFSTDSSAAVFNPELSLWIKQEEEPGDQSSSMDDVIDVTPTRAPMASHSPGGTNGGSPATQESETRLAIHKRNGLKLRDKILVLCGYQNNESVGSLAAQFGVSKSQVVQIVKRREELITALHNNVSGDRVRRQRRTTNDKLNSAVWEWLLSTRGGVALSGRIIREKALEIANQLGVRGFKASNGWLDSFKKAHNIQRCSAPFTGAGLTPDRLDDWLAQMSAVDSELPSCGGNVFPGLAIGQ</sequence>
<dbReference type="CDD" id="cd07765">
    <property type="entry name" value="KRAB_A-box"/>
    <property type="match status" value="1"/>
</dbReference>
<feature type="compositionally biased region" description="Acidic residues" evidence="3">
    <location>
        <begin position="116"/>
        <end position="132"/>
    </location>
</feature>
<dbReference type="InterPro" id="IPR036051">
    <property type="entry name" value="KRAB_dom_sf"/>
</dbReference>
<feature type="region of interest" description="Disordered" evidence="3">
    <location>
        <begin position="170"/>
        <end position="194"/>
    </location>
</feature>
<dbReference type="PROSITE" id="PS51253">
    <property type="entry name" value="HTH_CENPB"/>
    <property type="match status" value="1"/>
</dbReference>
<keyword evidence="6" id="KW-1185">Reference proteome</keyword>
<proteinExistence type="predicted"/>
<gene>
    <name evidence="8" type="primary">cenpbd1</name>
    <name evidence="8" type="synonym">cenpb</name>
    <name evidence="7" type="synonym">LOC116410824</name>
</gene>
<dbReference type="GO" id="GO:0006355">
    <property type="term" value="P:regulation of DNA-templated transcription"/>
    <property type="evidence" value="ECO:0007669"/>
    <property type="project" value="InterPro"/>
</dbReference>
<keyword evidence="2" id="KW-0539">Nucleus</keyword>
<dbReference type="InterPro" id="IPR007889">
    <property type="entry name" value="HTH_Psq"/>
</dbReference>
<dbReference type="PANTHER" id="PTHR19303:SF73">
    <property type="entry name" value="PROTEIN PDC2"/>
    <property type="match status" value="1"/>
</dbReference>
<dbReference type="OrthoDB" id="9892686at2759"/>
<evidence type="ECO:0000313" key="7">
    <source>
        <dbReference type="RefSeq" id="XP_031757815.1"/>
    </source>
</evidence>
<dbReference type="SMART" id="SM00674">
    <property type="entry name" value="CENPB"/>
    <property type="match status" value="1"/>
</dbReference>
<dbReference type="Pfam" id="PF01352">
    <property type="entry name" value="KRAB"/>
    <property type="match status" value="1"/>
</dbReference>
<dbReference type="PANTHER" id="PTHR19303">
    <property type="entry name" value="TRANSPOSON"/>
    <property type="match status" value="1"/>
</dbReference>
<feature type="domain" description="HTH CENPB-type" evidence="5">
    <location>
        <begin position="258"/>
        <end position="328"/>
    </location>
</feature>
<evidence type="ECO:0000259" key="4">
    <source>
        <dbReference type="PROSITE" id="PS50805"/>
    </source>
</evidence>
<reference evidence="7" key="1">
    <citation type="submission" date="2025-08" db="UniProtKB">
        <authorList>
            <consortium name="RefSeq"/>
        </authorList>
    </citation>
    <scope>IDENTIFICATION</scope>
    <source>
        <strain evidence="7">Nigerian</strain>
        <tissue evidence="7">Liver and blood</tissue>
    </source>
</reference>
<dbReference type="RefSeq" id="XP_031757815.1">
    <property type="nucleotide sequence ID" value="XM_031901955.1"/>
</dbReference>
<dbReference type="InterPro" id="IPR009057">
    <property type="entry name" value="Homeodomain-like_sf"/>
</dbReference>
<dbReference type="AGR" id="Xenbase:XB-GENE-29096423"/>
<dbReference type="KEGG" id="xtr:116410824"/>
<dbReference type="Pfam" id="PF03221">
    <property type="entry name" value="HTH_Tnp_Tc5"/>
    <property type="match status" value="1"/>
</dbReference>
<dbReference type="SUPFAM" id="SSF46689">
    <property type="entry name" value="Homeodomain-like"/>
    <property type="match status" value="1"/>
</dbReference>